<dbReference type="PROSITE" id="PS51318">
    <property type="entry name" value="TAT"/>
    <property type="match status" value="1"/>
</dbReference>
<name>A0A7W3LYW3_ACTNM</name>
<dbReference type="EMBL" id="JACJIA010000018">
    <property type="protein sequence ID" value="MBA8956866.1"/>
    <property type="molecule type" value="Genomic_DNA"/>
</dbReference>
<feature type="signal peptide" evidence="1">
    <location>
        <begin position="1"/>
        <end position="32"/>
    </location>
</feature>
<protein>
    <recommendedName>
        <fullName evidence="4">Beta-xylosidase</fullName>
    </recommendedName>
</protein>
<dbReference type="RefSeq" id="WP_182848740.1">
    <property type="nucleotide sequence ID" value="NZ_BAAALP010000054.1"/>
</dbReference>
<keyword evidence="3" id="KW-1185">Reference proteome</keyword>
<organism evidence="2 3">
    <name type="scientific">Actinomadura namibiensis</name>
    <dbReference type="NCBI Taxonomy" id="182080"/>
    <lineage>
        <taxon>Bacteria</taxon>
        <taxon>Bacillati</taxon>
        <taxon>Actinomycetota</taxon>
        <taxon>Actinomycetes</taxon>
        <taxon>Streptosporangiales</taxon>
        <taxon>Thermomonosporaceae</taxon>
        <taxon>Actinomadura</taxon>
    </lineage>
</organism>
<reference evidence="2 3" key="1">
    <citation type="submission" date="2020-08" db="EMBL/GenBank/DDBJ databases">
        <title>Genomic Encyclopedia of Type Strains, Phase IV (KMG-IV): sequencing the most valuable type-strain genomes for metagenomic binning, comparative biology and taxonomic classification.</title>
        <authorList>
            <person name="Goeker M."/>
        </authorList>
    </citation>
    <scope>NUCLEOTIDE SEQUENCE [LARGE SCALE GENOMIC DNA]</scope>
    <source>
        <strain evidence="2 3">DSM 44197</strain>
    </source>
</reference>
<dbReference type="Proteomes" id="UP000572680">
    <property type="component" value="Unassembled WGS sequence"/>
</dbReference>
<dbReference type="AlphaFoldDB" id="A0A7W3LYW3"/>
<evidence type="ECO:0000313" key="3">
    <source>
        <dbReference type="Proteomes" id="UP000572680"/>
    </source>
</evidence>
<keyword evidence="1" id="KW-0732">Signal</keyword>
<dbReference type="InterPro" id="IPR006311">
    <property type="entry name" value="TAT_signal"/>
</dbReference>
<evidence type="ECO:0000313" key="2">
    <source>
        <dbReference type="EMBL" id="MBA8956866.1"/>
    </source>
</evidence>
<evidence type="ECO:0000256" key="1">
    <source>
        <dbReference type="SAM" id="SignalP"/>
    </source>
</evidence>
<comment type="caution">
    <text evidence="2">The sequence shown here is derived from an EMBL/GenBank/DDBJ whole genome shotgun (WGS) entry which is preliminary data.</text>
</comment>
<evidence type="ECO:0008006" key="4">
    <source>
        <dbReference type="Google" id="ProtNLM"/>
    </source>
</evidence>
<proteinExistence type="predicted"/>
<accession>A0A7W3LYW3</accession>
<feature type="chain" id="PRO_5031155304" description="Beta-xylosidase" evidence="1">
    <location>
        <begin position="33"/>
        <end position="448"/>
    </location>
</feature>
<gene>
    <name evidence="2" type="ORF">HNR61_008556</name>
</gene>
<sequence>MGTSVNARRPGLAAATAAATAVAGLAAPAAHAAATTAQPGRVAYECQIFSTRFAYDATVTVRAPATAKVGDRVTVEADFSDLPGVAPLPINKWRTGGALTVAGAQSGSVPIAVPERQGPIPARVPIPVGTATGELTLTRAGDVTLAPAALRIVADAGAEATIDCAPKGDPAVLGTVKVTDGGGGEPPGPDVTVTPATVKRGAGLTVGGTGWKPGAAALALCDANGADCKPGDLTDATASADAGGRLAGSAKVAGEAAPGARTLAVTQGTVTRRTAVTVTADTPPPTGGCAGKPGDRCGEQTLKVTVNGGPLTMSQKPGEVALTPVTLDGTERSATGELREVEVVDARGGTAGWSLTGVLTDFTSPNGTRIPAGRLTWKPSCAARDGATPVTPGSAGPLDTATAATLCGGPGGSTVVGGTHTAGAGLDLKVPPATGAGRYTAVLTLTLS</sequence>